<organism evidence="1 2">
    <name type="scientific">Streptomyces noursei</name>
    <name type="common">Streptomyces albulus</name>
    <dbReference type="NCBI Taxonomy" id="1971"/>
    <lineage>
        <taxon>Bacteria</taxon>
        <taxon>Bacillati</taxon>
        <taxon>Actinomycetota</taxon>
        <taxon>Actinomycetes</taxon>
        <taxon>Kitasatosporales</taxon>
        <taxon>Streptomycetaceae</taxon>
        <taxon>Streptomyces</taxon>
    </lineage>
</organism>
<proteinExistence type="predicted"/>
<protein>
    <submittedName>
        <fullName evidence="1">Uncharacterized protein</fullName>
    </submittedName>
</protein>
<name>A0A059VV16_STRNR</name>
<dbReference type="InterPro" id="IPR035992">
    <property type="entry name" value="Ricin_B-like_lectins"/>
</dbReference>
<dbReference type="eggNOG" id="ENOG5030SIC">
    <property type="taxonomic scope" value="Bacteria"/>
</dbReference>
<accession>A0A059VV16</accession>
<dbReference type="EMBL" id="BHXC01000006">
    <property type="protein sequence ID" value="GCB88847.1"/>
    <property type="molecule type" value="Genomic_DNA"/>
</dbReference>
<dbReference type="SUPFAM" id="SSF50370">
    <property type="entry name" value="Ricin B-like lectins"/>
    <property type="match status" value="1"/>
</dbReference>
<reference evidence="1 2" key="1">
    <citation type="journal article" date="2019" name="Microbiol. Resour. Announc.">
        <title>Draft Genome Sequence of the Most Traditional epsilon-Poly-l-Lysine Producer, Streptomyces albulus NBRC14147.</title>
        <authorList>
            <person name="Yamanaka K."/>
            <person name="Hamano Y."/>
        </authorList>
    </citation>
    <scope>NUCLEOTIDE SEQUENCE [LARGE SCALE GENOMIC DNA]</scope>
    <source>
        <strain evidence="1 2">NBRC 14147</strain>
    </source>
</reference>
<dbReference type="Gene3D" id="2.80.10.50">
    <property type="match status" value="1"/>
</dbReference>
<evidence type="ECO:0000313" key="2">
    <source>
        <dbReference type="Proteomes" id="UP000288351"/>
    </source>
</evidence>
<sequence length="200" mass="22149">MSLKVRSALAAGVLAAAAVAGTGGTAQANTYQYNVMLQDYATGYCLDSNGGDVYTNPCQPGNPWQRWNVVSYDGNVGGYYDRVQIVHRKEGNCLRVQWSHAVSDPSGWFATRAAGCSSSDYHDQWNMTWVGNSSGNPRNSWQFANYQADANLNEVLCLDRGQDGHYNQLLWAQGHPQGAPVAKTTCYNHTNRYQMWNMVH</sequence>
<dbReference type="AlphaFoldDB" id="A0A059VV16"/>
<gene>
    <name evidence="1" type="ORF">SALB_01520</name>
</gene>
<evidence type="ECO:0000313" key="1">
    <source>
        <dbReference type="EMBL" id="GCB88847.1"/>
    </source>
</evidence>
<dbReference type="Proteomes" id="UP000288351">
    <property type="component" value="Unassembled WGS sequence"/>
</dbReference>
<dbReference type="PROSITE" id="PS50231">
    <property type="entry name" value="RICIN_B_LECTIN"/>
    <property type="match status" value="1"/>
</dbReference>
<comment type="caution">
    <text evidence="1">The sequence shown here is derived from an EMBL/GenBank/DDBJ whole genome shotgun (WGS) entry which is preliminary data.</text>
</comment>
<dbReference type="RefSeq" id="WP_020930896.1">
    <property type="nucleotide sequence ID" value="NZ_BHXC01000006.1"/>
</dbReference>